<dbReference type="CDD" id="cd04301">
    <property type="entry name" value="NAT_SF"/>
    <property type="match status" value="1"/>
</dbReference>
<dbReference type="InterPro" id="IPR000182">
    <property type="entry name" value="GNAT_dom"/>
</dbReference>
<dbReference type="SUPFAM" id="SSF55729">
    <property type="entry name" value="Acyl-CoA N-acyltransferases (Nat)"/>
    <property type="match status" value="1"/>
</dbReference>
<dbReference type="UniPathway" id="UPA00113">
    <property type="reaction ID" value="UER00529"/>
</dbReference>
<feature type="domain" description="N-acetyltransferase" evidence="1">
    <location>
        <begin position="33"/>
        <end position="186"/>
    </location>
</feature>
<proteinExistence type="predicted"/>
<dbReference type="EMBL" id="NBII01000003">
    <property type="protein sequence ID" value="PAV21340.1"/>
    <property type="molecule type" value="Genomic_DNA"/>
</dbReference>
<dbReference type="Pfam" id="PF13673">
    <property type="entry name" value="Acetyltransf_10"/>
    <property type="match status" value="1"/>
</dbReference>
<dbReference type="GO" id="GO:0016747">
    <property type="term" value="F:acyltransferase activity, transferring groups other than amino-acyl groups"/>
    <property type="evidence" value="ECO:0007669"/>
    <property type="project" value="InterPro"/>
</dbReference>
<evidence type="ECO:0000313" key="3">
    <source>
        <dbReference type="Proteomes" id="UP000217199"/>
    </source>
</evidence>
<evidence type="ECO:0000313" key="2">
    <source>
        <dbReference type="EMBL" id="PAV21340.1"/>
    </source>
</evidence>
<dbReference type="OrthoDB" id="329272at2759"/>
<organism evidence="2 3">
    <name type="scientific">Pyrrhoderma noxium</name>
    <dbReference type="NCBI Taxonomy" id="2282107"/>
    <lineage>
        <taxon>Eukaryota</taxon>
        <taxon>Fungi</taxon>
        <taxon>Dikarya</taxon>
        <taxon>Basidiomycota</taxon>
        <taxon>Agaricomycotina</taxon>
        <taxon>Agaricomycetes</taxon>
        <taxon>Hymenochaetales</taxon>
        <taxon>Hymenochaetaceae</taxon>
        <taxon>Pyrrhoderma</taxon>
    </lineage>
</organism>
<dbReference type="InterPro" id="IPR016181">
    <property type="entry name" value="Acyl_CoA_acyltransferase"/>
</dbReference>
<accession>A0A286UP40</accession>
<protein>
    <submittedName>
        <fullName evidence="2">Acyl-N-acyltransferase</fullName>
    </submittedName>
</protein>
<name>A0A286UP40_9AGAM</name>
<dbReference type="Proteomes" id="UP000217199">
    <property type="component" value="Unassembled WGS sequence"/>
</dbReference>
<evidence type="ECO:0000259" key="1">
    <source>
        <dbReference type="PROSITE" id="PS51186"/>
    </source>
</evidence>
<dbReference type="PROSITE" id="PS51186">
    <property type="entry name" value="GNAT"/>
    <property type="match status" value="1"/>
</dbReference>
<gene>
    <name evidence="2" type="ORF">PNOK_0396700</name>
</gene>
<sequence length="197" mass="22445">MIDQAKSSETIPIGNGSNRDTTPKYEIIQVPDIGIPKREALLQQCYDLRIQVFTHEQGFPLETELDEYDTHPSTVHFLMRLLPSEEPVGTIRAVRLPEYYKLTRLVVAKPYRKYRLGRSLVLALHEYVVQDARERGATPGSTITCVSSSQIPVKNFYARYGYEPEGDEYDDEGQPHQKMVAKLRIPYEPSAATSMNP</sequence>
<dbReference type="GO" id="GO:0006048">
    <property type="term" value="P:UDP-N-acetylglucosamine biosynthetic process"/>
    <property type="evidence" value="ECO:0007669"/>
    <property type="project" value="UniProtKB-UniPathway"/>
</dbReference>
<keyword evidence="3" id="KW-1185">Reference proteome</keyword>
<reference evidence="2 3" key="1">
    <citation type="journal article" date="2017" name="Mol. Ecol.">
        <title>Comparative and population genomic landscape of Phellinus noxius: A hypervariable fungus causing root rot in trees.</title>
        <authorList>
            <person name="Chung C.L."/>
            <person name="Lee T.J."/>
            <person name="Akiba M."/>
            <person name="Lee H.H."/>
            <person name="Kuo T.H."/>
            <person name="Liu D."/>
            <person name="Ke H.M."/>
            <person name="Yokoi T."/>
            <person name="Roa M.B."/>
            <person name="Lu M.J."/>
            <person name="Chang Y.Y."/>
            <person name="Ann P.J."/>
            <person name="Tsai J.N."/>
            <person name="Chen C.Y."/>
            <person name="Tzean S.S."/>
            <person name="Ota Y."/>
            <person name="Hattori T."/>
            <person name="Sahashi N."/>
            <person name="Liou R.F."/>
            <person name="Kikuchi T."/>
            <person name="Tsai I.J."/>
        </authorList>
    </citation>
    <scope>NUCLEOTIDE SEQUENCE [LARGE SCALE GENOMIC DNA]</scope>
    <source>
        <strain evidence="2 3">FFPRI411160</strain>
    </source>
</reference>
<dbReference type="InParanoid" id="A0A286UP40"/>
<dbReference type="Gene3D" id="3.40.630.30">
    <property type="match status" value="1"/>
</dbReference>
<dbReference type="AlphaFoldDB" id="A0A286UP40"/>
<dbReference type="STRING" id="2282107.A0A286UP40"/>
<comment type="caution">
    <text evidence="2">The sequence shown here is derived from an EMBL/GenBank/DDBJ whole genome shotgun (WGS) entry which is preliminary data.</text>
</comment>